<evidence type="ECO:0000313" key="6">
    <source>
        <dbReference type="EMBL" id="GIO26930.1"/>
    </source>
</evidence>
<evidence type="ECO:0000256" key="4">
    <source>
        <dbReference type="RuleBase" id="RU361277"/>
    </source>
</evidence>
<dbReference type="GO" id="GO:0008270">
    <property type="term" value="F:zinc ion binding"/>
    <property type="evidence" value="ECO:0007669"/>
    <property type="project" value="InterPro"/>
</dbReference>
<feature type="domain" description="Enoyl reductase (ER)" evidence="5">
    <location>
        <begin position="8"/>
        <end position="342"/>
    </location>
</feature>
<dbReference type="RefSeq" id="WP_212920424.1">
    <property type="nucleotide sequence ID" value="NZ_BORP01000002.1"/>
</dbReference>
<dbReference type="Gene3D" id="3.40.50.720">
    <property type="entry name" value="NAD(P)-binding Rossmann-like Domain"/>
    <property type="match status" value="1"/>
</dbReference>
<dbReference type="SMART" id="SM00829">
    <property type="entry name" value="PKS_ER"/>
    <property type="match status" value="1"/>
</dbReference>
<comment type="similarity">
    <text evidence="4">Belongs to the zinc-containing alcohol dehydrogenase family.</text>
</comment>
<sequence>MNVVALTGKEQLILQEREIPAISHHEILLKVHAIGVCGSDLRIYQNGDNRVDFPRVIGHEIAGEIVALGKYVNHFSIGDRVTLGAHIPCGECLFCQKNEGHLCIKGESIGYQIDGGFAEYVVLPRNFIEYGSIQKIADTTSYEIASLSEPFSCVLSGLKEVEIRDGDTVVVYGAGAIGCMYIAAAKKLGAKKVIAVQRSKPRQKMATEAGADFVIDPLESNTVNKVLEMTNGYGAEVVIITAPAPSVQQESLEIAKKTGRILFFAGMKQIKEISLNTNHIIYKQLKVVGTHGAPRESHMEAVKWIDDGVIDFHFFVTHSFPLHHTEEAFQTALRKDGLKCIINPFK</sequence>
<accession>A0A919XA52</accession>
<name>A0A919XA52_9BACI</name>
<dbReference type="InterPro" id="IPR013149">
    <property type="entry name" value="ADH-like_C"/>
</dbReference>
<dbReference type="PROSITE" id="PS00059">
    <property type="entry name" value="ADH_ZINC"/>
    <property type="match status" value="1"/>
</dbReference>
<dbReference type="InterPro" id="IPR002328">
    <property type="entry name" value="ADH_Zn_CS"/>
</dbReference>
<dbReference type="InterPro" id="IPR011032">
    <property type="entry name" value="GroES-like_sf"/>
</dbReference>
<protein>
    <submittedName>
        <fullName evidence="6">Alcohol dehydrogenase</fullName>
    </submittedName>
</protein>
<dbReference type="PANTHER" id="PTHR43401:SF2">
    <property type="entry name" value="L-THREONINE 3-DEHYDROGENASE"/>
    <property type="match status" value="1"/>
</dbReference>
<dbReference type="Proteomes" id="UP000676917">
    <property type="component" value="Unassembled WGS sequence"/>
</dbReference>
<dbReference type="PANTHER" id="PTHR43401">
    <property type="entry name" value="L-THREONINE 3-DEHYDROGENASE"/>
    <property type="match status" value="1"/>
</dbReference>
<keyword evidence="2 4" id="KW-0862">Zinc</keyword>
<dbReference type="SUPFAM" id="SSF51735">
    <property type="entry name" value="NAD(P)-binding Rossmann-fold domains"/>
    <property type="match status" value="1"/>
</dbReference>
<reference evidence="6" key="1">
    <citation type="submission" date="2021-03" db="EMBL/GenBank/DDBJ databases">
        <title>Antimicrobial resistance genes in bacteria isolated from Japanese honey, and their potential for conferring macrolide and lincosamide resistance in the American foulbrood pathogen Paenibacillus larvae.</title>
        <authorList>
            <person name="Okamoto M."/>
            <person name="Kumagai M."/>
            <person name="Kanamori H."/>
            <person name="Takamatsu D."/>
        </authorList>
    </citation>
    <scope>NUCLEOTIDE SEQUENCE</scope>
    <source>
        <strain evidence="6">J43TS3</strain>
    </source>
</reference>
<dbReference type="Pfam" id="PF08240">
    <property type="entry name" value="ADH_N"/>
    <property type="match status" value="1"/>
</dbReference>
<gene>
    <name evidence="6" type="ORF">J43TS3_15410</name>
</gene>
<evidence type="ECO:0000256" key="1">
    <source>
        <dbReference type="ARBA" id="ARBA00022723"/>
    </source>
</evidence>
<evidence type="ECO:0000256" key="3">
    <source>
        <dbReference type="ARBA" id="ARBA00023002"/>
    </source>
</evidence>
<dbReference type="Gene3D" id="3.90.180.10">
    <property type="entry name" value="Medium-chain alcohol dehydrogenases, catalytic domain"/>
    <property type="match status" value="1"/>
</dbReference>
<evidence type="ECO:0000259" key="5">
    <source>
        <dbReference type="SMART" id="SM00829"/>
    </source>
</evidence>
<proteinExistence type="inferred from homology"/>
<dbReference type="EMBL" id="BORP01000002">
    <property type="protein sequence ID" value="GIO26930.1"/>
    <property type="molecule type" value="Genomic_DNA"/>
</dbReference>
<keyword evidence="3" id="KW-0560">Oxidoreductase</keyword>
<keyword evidence="7" id="KW-1185">Reference proteome</keyword>
<evidence type="ECO:0000313" key="7">
    <source>
        <dbReference type="Proteomes" id="UP000676917"/>
    </source>
</evidence>
<comment type="caution">
    <text evidence="6">The sequence shown here is derived from an EMBL/GenBank/DDBJ whole genome shotgun (WGS) entry which is preliminary data.</text>
</comment>
<dbReference type="InterPro" id="IPR013154">
    <property type="entry name" value="ADH-like_N"/>
</dbReference>
<dbReference type="Pfam" id="PF00107">
    <property type="entry name" value="ADH_zinc_N"/>
    <property type="match status" value="1"/>
</dbReference>
<dbReference type="InterPro" id="IPR020843">
    <property type="entry name" value="ER"/>
</dbReference>
<dbReference type="SUPFAM" id="SSF50129">
    <property type="entry name" value="GroES-like"/>
    <property type="match status" value="1"/>
</dbReference>
<dbReference type="GO" id="GO:0016491">
    <property type="term" value="F:oxidoreductase activity"/>
    <property type="evidence" value="ECO:0007669"/>
    <property type="project" value="UniProtKB-KW"/>
</dbReference>
<dbReference type="InterPro" id="IPR050129">
    <property type="entry name" value="Zn_alcohol_dh"/>
</dbReference>
<comment type="cofactor">
    <cofactor evidence="4">
        <name>Zn(2+)</name>
        <dbReference type="ChEBI" id="CHEBI:29105"/>
    </cofactor>
</comment>
<organism evidence="6 7">
    <name type="scientific">Ornithinibacillus bavariensis</name>
    <dbReference type="NCBI Taxonomy" id="545502"/>
    <lineage>
        <taxon>Bacteria</taxon>
        <taxon>Bacillati</taxon>
        <taxon>Bacillota</taxon>
        <taxon>Bacilli</taxon>
        <taxon>Bacillales</taxon>
        <taxon>Bacillaceae</taxon>
        <taxon>Ornithinibacillus</taxon>
    </lineage>
</organism>
<evidence type="ECO:0000256" key="2">
    <source>
        <dbReference type="ARBA" id="ARBA00022833"/>
    </source>
</evidence>
<dbReference type="AlphaFoldDB" id="A0A919XA52"/>
<keyword evidence="1 4" id="KW-0479">Metal-binding</keyword>
<dbReference type="InterPro" id="IPR036291">
    <property type="entry name" value="NAD(P)-bd_dom_sf"/>
</dbReference>